<dbReference type="Proteomes" id="UP001595636">
    <property type="component" value="Unassembled WGS sequence"/>
</dbReference>
<dbReference type="EMBL" id="JBHRYH010000008">
    <property type="protein sequence ID" value="MFC3625189.1"/>
    <property type="molecule type" value="Genomic_DNA"/>
</dbReference>
<reference evidence="2" key="1">
    <citation type="journal article" date="2019" name="Int. J. Syst. Evol. Microbiol.">
        <title>The Global Catalogue of Microorganisms (GCM) 10K type strain sequencing project: providing services to taxonomists for standard genome sequencing and annotation.</title>
        <authorList>
            <consortium name="The Broad Institute Genomics Platform"/>
            <consortium name="The Broad Institute Genome Sequencing Center for Infectious Disease"/>
            <person name="Wu L."/>
            <person name="Ma J."/>
        </authorList>
    </citation>
    <scope>NUCLEOTIDE SEQUENCE [LARGE SCALE GENOMIC DNA]</scope>
    <source>
        <strain evidence="2">KCTC 42195</strain>
    </source>
</reference>
<proteinExistence type="predicted"/>
<evidence type="ECO:0008006" key="3">
    <source>
        <dbReference type="Google" id="ProtNLM"/>
    </source>
</evidence>
<organism evidence="1 2">
    <name type="scientific">Vogesella amnigena</name>
    <dbReference type="NCBI Taxonomy" id="1507449"/>
    <lineage>
        <taxon>Bacteria</taxon>
        <taxon>Pseudomonadati</taxon>
        <taxon>Pseudomonadota</taxon>
        <taxon>Betaproteobacteria</taxon>
        <taxon>Neisseriales</taxon>
        <taxon>Chromobacteriaceae</taxon>
        <taxon>Vogesella</taxon>
    </lineage>
</organism>
<dbReference type="RefSeq" id="WP_390276662.1">
    <property type="nucleotide sequence ID" value="NZ_JBHRYH010000008.1"/>
</dbReference>
<comment type="caution">
    <text evidence="1">The sequence shown here is derived from an EMBL/GenBank/DDBJ whole genome shotgun (WGS) entry which is preliminary data.</text>
</comment>
<name>A0ABV7TR29_9NEIS</name>
<evidence type="ECO:0000313" key="2">
    <source>
        <dbReference type="Proteomes" id="UP001595636"/>
    </source>
</evidence>
<evidence type="ECO:0000313" key="1">
    <source>
        <dbReference type="EMBL" id="MFC3625189.1"/>
    </source>
</evidence>
<sequence>MIDISCARLQPFQAFHEFHEKINIYIKVANAAALLLVRHAGAPQNQDQLADLIAASHPSWSTPPVRDLTIEVQRNQDSSVSAFAVMAIFSAFDDFLIGTEAEISRGSGSQKLRSDQLDGYCSSDDDEDKIDRVFRLYAAMNWSADRVVKLQPLLRYFRLCRNCIAHRNARASKALAAQSTDKEISMALAALQEGPERGIMTFKVNENIHFPPTLAIMCSHVLRLIAIDVNDNLVATLGLPGVLKSIAYHAVRLNEELGGKPRKRPEAIVNAFLTKCRVRMKSRDESITEMKRLGIWTAYFKAIMQGSRASNKSN</sequence>
<protein>
    <recommendedName>
        <fullName evidence="3">Apea-like HEPN domain-containing protein</fullName>
    </recommendedName>
</protein>
<gene>
    <name evidence="1" type="ORF">ACFOKJ_03390</name>
</gene>
<accession>A0ABV7TR29</accession>
<keyword evidence="2" id="KW-1185">Reference proteome</keyword>